<organism evidence="1">
    <name type="scientific">hydrothermal vent metagenome</name>
    <dbReference type="NCBI Taxonomy" id="652676"/>
    <lineage>
        <taxon>unclassified sequences</taxon>
        <taxon>metagenomes</taxon>
        <taxon>ecological metagenomes</taxon>
    </lineage>
</organism>
<proteinExistence type="predicted"/>
<reference evidence="1" key="1">
    <citation type="submission" date="2018-06" db="EMBL/GenBank/DDBJ databases">
        <authorList>
            <person name="Zhirakovskaya E."/>
        </authorList>
    </citation>
    <scope>NUCLEOTIDE SEQUENCE</scope>
</reference>
<evidence type="ECO:0000313" key="1">
    <source>
        <dbReference type="EMBL" id="VAX07440.1"/>
    </source>
</evidence>
<evidence type="ECO:0008006" key="2">
    <source>
        <dbReference type="Google" id="ProtNLM"/>
    </source>
</evidence>
<dbReference type="EMBL" id="UOFX01000024">
    <property type="protein sequence ID" value="VAX07440.1"/>
    <property type="molecule type" value="Genomic_DNA"/>
</dbReference>
<dbReference type="InterPro" id="IPR036782">
    <property type="entry name" value="NE0471-like_N"/>
</dbReference>
<dbReference type="Gene3D" id="3.30.2020.10">
    <property type="entry name" value="NE0471-like N-terminal domain"/>
    <property type="match status" value="1"/>
</dbReference>
<gene>
    <name evidence="1" type="ORF">MNBD_GAMMA26-732</name>
</gene>
<dbReference type="AlphaFoldDB" id="A0A3B1BAT6"/>
<name>A0A3B1BAT6_9ZZZZ</name>
<dbReference type="InterPro" id="IPR018841">
    <property type="entry name" value="DUF2442"/>
</dbReference>
<sequence>MYLSVKSVTPLADYELLLAFENGEERVFDVKPYLEMGKFSELKDTSLFNSVFVSFDSIEWVNQLDLDPEFLYQKSETAPAHNIN</sequence>
<dbReference type="SUPFAM" id="SSF143880">
    <property type="entry name" value="NE0471 N-terminal domain-like"/>
    <property type="match status" value="1"/>
</dbReference>
<accession>A0A3B1BAT6</accession>
<dbReference type="Pfam" id="PF10387">
    <property type="entry name" value="DUF2442"/>
    <property type="match status" value="1"/>
</dbReference>
<protein>
    <recommendedName>
        <fullName evidence="2">DUF2442 domain-containing protein</fullName>
    </recommendedName>
</protein>